<feature type="transmembrane region" description="Helical" evidence="6">
    <location>
        <begin position="193"/>
        <end position="213"/>
    </location>
</feature>
<dbReference type="GO" id="GO:0016020">
    <property type="term" value="C:membrane"/>
    <property type="evidence" value="ECO:0007669"/>
    <property type="project" value="UniProtKB-SubCell"/>
</dbReference>
<keyword evidence="2" id="KW-0813">Transport</keyword>
<feature type="transmembrane region" description="Helical" evidence="6">
    <location>
        <begin position="168"/>
        <end position="187"/>
    </location>
</feature>
<feature type="transmembrane region" description="Helical" evidence="6">
    <location>
        <begin position="225"/>
        <end position="247"/>
    </location>
</feature>
<dbReference type="GO" id="GO:0022857">
    <property type="term" value="F:transmembrane transporter activity"/>
    <property type="evidence" value="ECO:0007669"/>
    <property type="project" value="InterPro"/>
</dbReference>
<protein>
    <recommendedName>
        <fullName evidence="9">Major facilitator superfamily (MFS) profile domain-containing protein</fullName>
    </recommendedName>
</protein>
<dbReference type="OrthoDB" id="3639251at2759"/>
<evidence type="ECO:0000313" key="8">
    <source>
        <dbReference type="Proteomes" id="UP000769528"/>
    </source>
</evidence>
<gene>
    <name evidence="7" type="ORF">WICMUC_003932</name>
</gene>
<organism evidence="7 8">
    <name type="scientific">Wickerhamomyces mucosus</name>
    <dbReference type="NCBI Taxonomy" id="1378264"/>
    <lineage>
        <taxon>Eukaryota</taxon>
        <taxon>Fungi</taxon>
        <taxon>Dikarya</taxon>
        <taxon>Ascomycota</taxon>
        <taxon>Saccharomycotina</taxon>
        <taxon>Saccharomycetes</taxon>
        <taxon>Phaffomycetales</taxon>
        <taxon>Wickerhamomycetaceae</taxon>
        <taxon>Wickerhamomyces</taxon>
    </lineage>
</organism>
<reference evidence="7" key="2">
    <citation type="submission" date="2021-01" db="EMBL/GenBank/DDBJ databases">
        <authorList>
            <person name="Schikora-Tamarit M.A."/>
        </authorList>
    </citation>
    <scope>NUCLEOTIDE SEQUENCE</scope>
    <source>
        <strain evidence="7">CBS6341</strain>
    </source>
</reference>
<keyword evidence="3 6" id="KW-0812">Transmembrane</keyword>
<dbReference type="Proteomes" id="UP000769528">
    <property type="component" value="Unassembled WGS sequence"/>
</dbReference>
<keyword evidence="4 6" id="KW-1133">Transmembrane helix</keyword>
<feature type="transmembrane region" description="Helical" evidence="6">
    <location>
        <begin position="29"/>
        <end position="49"/>
    </location>
</feature>
<feature type="transmembrane region" description="Helical" evidence="6">
    <location>
        <begin position="94"/>
        <end position="111"/>
    </location>
</feature>
<feature type="transmembrane region" description="Helical" evidence="6">
    <location>
        <begin position="259"/>
        <end position="280"/>
    </location>
</feature>
<evidence type="ECO:0000256" key="4">
    <source>
        <dbReference type="ARBA" id="ARBA00022989"/>
    </source>
</evidence>
<proteinExistence type="predicted"/>
<evidence type="ECO:0000256" key="3">
    <source>
        <dbReference type="ARBA" id="ARBA00022692"/>
    </source>
</evidence>
<sequence>MLIGALTAGHLQAFLYRFNGVYGLEGWQWMFIIDGLITLPVGVMAIYMLPEKCTSLFLTDDEIRLSRKRLKDANIKPPSKDPPPFFDGRVWKKILTSWQVYVVGFLDMLFWNSSNNGYNGFALWLKSLDRYTVPEINRLTTIPSTLGIFFILAVCFSADALRSRTFAITWAELFNFSSSLILAIWEVPESSKWYAFYIGCFGVTISSVIYGWLNDIMRHDPQERAIVLCIANMFSNQSQALIGRVTFPTSEAPRFKRGYTYATTVDSLIIFWVWVTFYFYKRQEKKDARKNGIIVYNSKKGYIAPEIRRWLNEDGSVRERPLDYVDGTTDVINGNSSLKDNISVSVISSKY</sequence>
<dbReference type="InterPro" id="IPR011701">
    <property type="entry name" value="MFS"/>
</dbReference>
<dbReference type="EMBL" id="JAEUBF010001057">
    <property type="protein sequence ID" value="KAH3673099.1"/>
    <property type="molecule type" value="Genomic_DNA"/>
</dbReference>
<evidence type="ECO:0008006" key="9">
    <source>
        <dbReference type="Google" id="ProtNLM"/>
    </source>
</evidence>
<dbReference type="PANTHER" id="PTHR43791">
    <property type="entry name" value="PERMEASE-RELATED"/>
    <property type="match status" value="1"/>
</dbReference>
<comment type="subcellular location">
    <subcellularLocation>
        <location evidence="1">Membrane</location>
        <topology evidence="1">Multi-pass membrane protein</topology>
    </subcellularLocation>
</comment>
<reference evidence="7" key="1">
    <citation type="journal article" date="2021" name="Open Biol.">
        <title>Shared evolutionary footprints suggest mitochondrial oxidative damage underlies multiple complex I losses in fungi.</title>
        <authorList>
            <person name="Schikora-Tamarit M.A."/>
            <person name="Marcet-Houben M."/>
            <person name="Nosek J."/>
            <person name="Gabaldon T."/>
        </authorList>
    </citation>
    <scope>NUCLEOTIDE SEQUENCE</scope>
    <source>
        <strain evidence="7">CBS6341</strain>
    </source>
</reference>
<evidence type="ECO:0000256" key="1">
    <source>
        <dbReference type="ARBA" id="ARBA00004141"/>
    </source>
</evidence>
<evidence type="ECO:0000256" key="2">
    <source>
        <dbReference type="ARBA" id="ARBA00022448"/>
    </source>
</evidence>
<dbReference type="SUPFAM" id="SSF103473">
    <property type="entry name" value="MFS general substrate transporter"/>
    <property type="match status" value="1"/>
</dbReference>
<evidence type="ECO:0000256" key="5">
    <source>
        <dbReference type="ARBA" id="ARBA00023136"/>
    </source>
</evidence>
<keyword evidence="8" id="KW-1185">Reference proteome</keyword>
<dbReference type="InterPro" id="IPR036259">
    <property type="entry name" value="MFS_trans_sf"/>
</dbReference>
<keyword evidence="5 6" id="KW-0472">Membrane</keyword>
<dbReference type="AlphaFoldDB" id="A0A9P8TBY1"/>
<name>A0A9P8TBY1_9ASCO</name>
<evidence type="ECO:0000256" key="6">
    <source>
        <dbReference type="SAM" id="Phobius"/>
    </source>
</evidence>
<feature type="transmembrane region" description="Helical" evidence="6">
    <location>
        <begin position="142"/>
        <end position="161"/>
    </location>
</feature>
<evidence type="ECO:0000313" key="7">
    <source>
        <dbReference type="EMBL" id="KAH3673099.1"/>
    </source>
</evidence>
<dbReference type="Gene3D" id="1.20.1250.20">
    <property type="entry name" value="MFS general substrate transporter like domains"/>
    <property type="match status" value="1"/>
</dbReference>
<comment type="caution">
    <text evidence="7">The sequence shown here is derived from an EMBL/GenBank/DDBJ whole genome shotgun (WGS) entry which is preliminary data.</text>
</comment>
<accession>A0A9P8TBY1</accession>
<dbReference type="PANTHER" id="PTHR43791:SF15">
    <property type="entry name" value="TRANSPORTER SEO1-RELATED"/>
    <property type="match status" value="1"/>
</dbReference>
<dbReference type="Pfam" id="PF07690">
    <property type="entry name" value="MFS_1"/>
    <property type="match status" value="1"/>
</dbReference>